<dbReference type="Pfam" id="PF13966">
    <property type="entry name" value="zf-RVT"/>
    <property type="match status" value="1"/>
</dbReference>
<dbReference type="AlphaFoldDB" id="A0A6G1DCY3"/>
<keyword evidence="3" id="KW-1185">Reference proteome</keyword>
<gene>
    <name evidence="2" type="ORF">E2562_001472</name>
</gene>
<evidence type="ECO:0000313" key="2">
    <source>
        <dbReference type="EMBL" id="KAF0910286.1"/>
    </source>
</evidence>
<proteinExistence type="predicted"/>
<protein>
    <recommendedName>
        <fullName evidence="1">Reverse transcriptase zinc-binding domain-containing protein</fullName>
    </recommendedName>
</protein>
<evidence type="ECO:0000313" key="3">
    <source>
        <dbReference type="Proteomes" id="UP000479710"/>
    </source>
</evidence>
<feature type="domain" description="Reverse transcriptase zinc-binding" evidence="1">
    <location>
        <begin position="29"/>
        <end position="81"/>
    </location>
</feature>
<reference evidence="2 3" key="1">
    <citation type="submission" date="2019-11" db="EMBL/GenBank/DDBJ databases">
        <title>Whole genome sequence of Oryza granulata.</title>
        <authorList>
            <person name="Li W."/>
        </authorList>
    </citation>
    <scope>NUCLEOTIDE SEQUENCE [LARGE SCALE GENOMIC DNA]</scope>
    <source>
        <strain evidence="3">cv. Menghai</strain>
        <tissue evidence="2">Leaf</tissue>
    </source>
</reference>
<accession>A0A6G1DCY3</accession>
<evidence type="ECO:0000259" key="1">
    <source>
        <dbReference type="Pfam" id="PF13966"/>
    </source>
</evidence>
<dbReference type="Proteomes" id="UP000479710">
    <property type="component" value="Unassembled WGS sequence"/>
</dbReference>
<organism evidence="2 3">
    <name type="scientific">Oryza meyeriana var. granulata</name>
    <dbReference type="NCBI Taxonomy" id="110450"/>
    <lineage>
        <taxon>Eukaryota</taxon>
        <taxon>Viridiplantae</taxon>
        <taxon>Streptophyta</taxon>
        <taxon>Embryophyta</taxon>
        <taxon>Tracheophyta</taxon>
        <taxon>Spermatophyta</taxon>
        <taxon>Magnoliopsida</taxon>
        <taxon>Liliopsida</taxon>
        <taxon>Poales</taxon>
        <taxon>Poaceae</taxon>
        <taxon>BOP clade</taxon>
        <taxon>Oryzoideae</taxon>
        <taxon>Oryzeae</taxon>
        <taxon>Oryzinae</taxon>
        <taxon>Oryza</taxon>
        <taxon>Oryza meyeriana</taxon>
    </lineage>
</organism>
<dbReference type="EMBL" id="SPHZ02000006">
    <property type="protein sequence ID" value="KAF0910286.1"/>
    <property type="molecule type" value="Genomic_DNA"/>
</dbReference>
<comment type="caution">
    <text evidence="2">The sequence shown here is derived from an EMBL/GenBank/DDBJ whole genome shotgun (WGS) entry which is preliminary data.</text>
</comment>
<dbReference type="InterPro" id="IPR026960">
    <property type="entry name" value="RVT-Znf"/>
</dbReference>
<name>A0A6G1DCY3_9ORYZ</name>
<sequence length="331" mass="36543">MANLCSIPPPACDALDLLEALSRRPLFLCFGIWHVLRSCLTADNLAKRNWPCSSTIRLLCASEAETCSHMFFSCSFTRQVWDLVRPKLKISPPLAPKSSRPKLDAALILISWLVWKEHNARVFQGASRPAAEFGRRPSAGPARVTRATKIKLSLLQPHELKIGCVREREHAEFLFPVNAGVEAAAHLCVLPQSPTRCAACQPSRRSPTRCTAHCLEESSPAALPPKTPSRTRSTEQTNVLRRDAFQERCSCRDIIEEHHPCELLQCLASEFDKENWDDVVLQSSSMEPWCELHLLLAGATSGLSREAQEGCDGARDGRACGGVQVRTAAVA</sequence>
<dbReference type="OrthoDB" id="675217at2759"/>